<dbReference type="GO" id="GO:0032040">
    <property type="term" value="C:small-subunit processome"/>
    <property type="evidence" value="ECO:0007669"/>
    <property type="project" value="InterPro"/>
</dbReference>
<gene>
    <name evidence="3" type="ORF">C2845_PM15G11640</name>
</gene>
<feature type="compositionally biased region" description="Low complexity" evidence="1">
    <location>
        <begin position="659"/>
        <end position="682"/>
    </location>
</feature>
<dbReference type="PANTHER" id="PTHR10894">
    <property type="entry name" value="NUCLEOLAR PROTEIN 5 NUCLEOLAR PROTEIN NOP5 NOP58"/>
    <property type="match status" value="1"/>
</dbReference>
<dbReference type="EMBL" id="PQIB02000013">
    <property type="protein sequence ID" value="RLM74228.1"/>
    <property type="molecule type" value="Genomic_DNA"/>
</dbReference>
<reference evidence="4" key="1">
    <citation type="journal article" date="2019" name="Nat. Commun.">
        <title>The genome of broomcorn millet.</title>
        <authorList>
            <person name="Zou C."/>
            <person name="Miki D."/>
            <person name="Li D."/>
            <person name="Tang Q."/>
            <person name="Xiao L."/>
            <person name="Rajput S."/>
            <person name="Deng P."/>
            <person name="Jia W."/>
            <person name="Huang R."/>
            <person name="Zhang M."/>
            <person name="Sun Y."/>
            <person name="Hu J."/>
            <person name="Fu X."/>
            <person name="Schnable P.S."/>
            <person name="Li F."/>
            <person name="Zhang H."/>
            <person name="Feng B."/>
            <person name="Zhu X."/>
            <person name="Liu R."/>
            <person name="Schnable J.C."/>
            <person name="Zhu J.-K."/>
            <person name="Zhang H."/>
        </authorList>
    </citation>
    <scope>NUCLEOTIDE SEQUENCE [LARGE SCALE GENOMIC DNA]</scope>
</reference>
<proteinExistence type="predicted"/>
<feature type="domain" description="BRX" evidence="2">
    <location>
        <begin position="556"/>
        <end position="612"/>
    </location>
</feature>
<sequence length="722" mass="78057">MEIDRRRQWMEREKARGRIDVVETRGEGLVVQSKASEGASQSVTRSVSSSSWLSTEVSSDGGYTSGFEEEFGFNSDCDSDGQSGGFELDEFASIAATLPYDGIMLMLFDTPTGFALFTFSGVYCYLPDSVDNLWAESAMMAYPKGFLSFEDKSRAINADTGVDEQLADLINKWHHPGMNLCVGKPEYNTIIESVLKIPCMCCQTVMEIMWGIQQQMSLFVPREKSKLTKEDRLPMSQGLKKFLSNYGYDVKPEKVNEKIVKTACSLFHYDVDGKKNLGLLRDAGLNIRNISGIACEDWDILKLAIAAKVICCPEEELTDFHEVLAEDVVSKLKGDAPKYKGNPTLCNACGVRYKSGRLFPAYRPAASPTFRGGAAAREQSRCTGAAAERRSGGVGEVSRPRVPPPGSAMHACFHGAGGGSRVAKSVGIIAKSMKALSLIKVRAAGRGEDEARAPRRQRRRRRHRRRSPDAEEPRDKDAAAAASSSSASSSAKIAPAQPHEADAGDHRKDRLRAGEEQREHGGAMHEHCDKCCSPLDGGGGAGDEEEAAAGAADSDREWAAEPEPGVLMTLVSRGDGTNHLRRIRFSEEYFGDAWAAQSWWADNCDRIVELYSVVVQPEHPSHGDEDDDDDDDPAAPATPCQSEDDDHQHPDGIGELEYSASCSASASASGGSTSNFSGPSSGSGSGSANKVDSPILGLVTEADSFARAAQTKHSHKTTRQGQ</sequence>
<dbReference type="Pfam" id="PF08381">
    <property type="entry name" value="BRX"/>
    <property type="match status" value="1"/>
</dbReference>
<feature type="compositionally biased region" description="Basic residues" evidence="1">
    <location>
        <begin position="454"/>
        <end position="466"/>
    </location>
</feature>
<accession>A0A3L6Q8R7</accession>
<feature type="region of interest" description="Disordered" evidence="1">
    <location>
        <begin position="373"/>
        <end position="403"/>
    </location>
</feature>
<dbReference type="GO" id="GO:0030515">
    <property type="term" value="F:snoRNA binding"/>
    <property type="evidence" value="ECO:0007669"/>
    <property type="project" value="InterPro"/>
</dbReference>
<feature type="compositionally biased region" description="Basic and acidic residues" evidence="1">
    <location>
        <begin position="467"/>
        <end position="478"/>
    </location>
</feature>
<dbReference type="InterPro" id="IPR013591">
    <property type="entry name" value="Brevis_radix_dom"/>
</dbReference>
<dbReference type="Proteomes" id="UP000275267">
    <property type="component" value="Unassembled WGS sequence"/>
</dbReference>
<name>A0A3L6Q8R7_PANMI</name>
<dbReference type="PROSITE" id="PS51514">
    <property type="entry name" value="BRX"/>
    <property type="match status" value="1"/>
</dbReference>
<dbReference type="OrthoDB" id="679180at2759"/>
<evidence type="ECO:0000256" key="1">
    <source>
        <dbReference type="SAM" id="MobiDB-lite"/>
    </source>
</evidence>
<dbReference type="AlphaFoldDB" id="A0A3L6Q8R7"/>
<protein>
    <recommendedName>
        <fullName evidence="2">BRX domain-containing protein</fullName>
    </recommendedName>
</protein>
<evidence type="ECO:0000259" key="2">
    <source>
        <dbReference type="PROSITE" id="PS51514"/>
    </source>
</evidence>
<dbReference type="GO" id="GO:0031428">
    <property type="term" value="C:box C/D methylation guide snoRNP complex"/>
    <property type="evidence" value="ECO:0007669"/>
    <property type="project" value="InterPro"/>
</dbReference>
<dbReference type="InterPro" id="IPR045056">
    <property type="entry name" value="Nop56/Nop58"/>
</dbReference>
<organism evidence="3 4">
    <name type="scientific">Panicum miliaceum</name>
    <name type="common">Proso millet</name>
    <name type="synonym">Broomcorn millet</name>
    <dbReference type="NCBI Taxonomy" id="4540"/>
    <lineage>
        <taxon>Eukaryota</taxon>
        <taxon>Viridiplantae</taxon>
        <taxon>Streptophyta</taxon>
        <taxon>Embryophyta</taxon>
        <taxon>Tracheophyta</taxon>
        <taxon>Spermatophyta</taxon>
        <taxon>Magnoliopsida</taxon>
        <taxon>Liliopsida</taxon>
        <taxon>Poales</taxon>
        <taxon>Poaceae</taxon>
        <taxon>PACMAD clade</taxon>
        <taxon>Panicoideae</taxon>
        <taxon>Panicodae</taxon>
        <taxon>Paniceae</taxon>
        <taxon>Panicinae</taxon>
        <taxon>Panicum</taxon>
        <taxon>Panicum sect. Panicum</taxon>
    </lineage>
</organism>
<feature type="region of interest" description="Disordered" evidence="1">
    <location>
        <begin position="618"/>
        <end position="692"/>
    </location>
</feature>
<evidence type="ECO:0000313" key="3">
    <source>
        <dbReference type="EMBL" id="RLM74228.1"/>
    </source>
</evidence>
<keyword evidence="4" id="KW-1185">Reference proteome</keyword>
<comment type="caution">
    <text evidence="3">The sequence shown here is derived from an EMBL/GenBank/DDBJ whole genome shotgun (WGS) entry which is preliminary data.</text>
</comment>
<evidence type="ECO:0000313" key="4">
    <source>
        <dbReference type="Proteomes" id="UP000275267"/>
    </source>
</evidence>
<feature type="compositionally biased region" description="Acidic residues" evidence="1">
    <location>
        <begin position="624"/>
        <end position="633"/>
    </location>
</feature>
<feature type="compositionally biased region" description="Low complexity" evidence="1">
    <location>
        <begin position="479"/>
        <end position="491"/>
    </location>
</feature>
<feature type="region of interest" description="Disordered" evidence="1">
    <location>
        <begin position="445"/>
        <end position="507"/>
    </location>
</feature>
<feature type="region of interest" description="Disordered" evidence="1">
    <location>
        <begin position="539"/>
        <end position="561"/>
    </location>
</feature>
<dbReference type="PANTHER" id="PTHR10894:SF14">
    <property type="entry name" value="EXPRESSED PROTEIN"/>
    <property type="match status" value="1"/>
</dbReference>